<evidence type="ECO:0000256" key="2">
    <source>
        <dbReference type="ARBA" id="ARBA00005404"/>
    </source>
</evidence>
<dbReference type="GO" id="GO:0016651">
    <property type="term" value="F:oxidoreductase activity, acting on NAD(P)H"/>
    <property type="evidence" value="ECO:0007669"/>
    <property type="project" value="InterPro"/>
</dbReference>
<keyword evidence="17" id="KW-0560">Oxidoreductase</keyword>
<dbReference type="InterPro" id="IPR006656">
    <property type="entry name" value="Mopterin_OxRdtase"/>
</dbReference>
<dbReference type="GO" id="GO:0046872">
    <property type="term" value="F:metal ion binding"/>
    <property type="evidence" value="ECO:0007669"/>
    <property type="project" value="UniProtKB-UniRule"/>
</dbReference>
<dbReference type="GO" id="GO:0051537">
    <property type="term" value="F:2 iron, 2 sulfur cluster binding"/>
    <property type="evidence" value="ECO:0007669"/>
    <property type="project" value="UniProtKB-UniRule"/>
</dbReference>
<evidence type="ECO:0000259" key="16">
    <source>
        <dbReference type="PROSITE" id="PS51839"/>
    </source>
</evidence>
<protein>
    <recommendedName>
        <fullName evidence="13">NADH-quinone oxidoreductase</fullName>
        <ecNumber evidence="13">7.1.1.-</ecNumber>
    </recommendedName>
</protein>
<dbReference type="GO" id="GO:0048038">
    <property type="term" value="F:quinone binding"/>
    <property type="evidence" value="ECO:0007669"/>
    <property type="project" value="UniProtKB-UniRule"/>
</dbReference>
<proteinExistence type="inferred from homology"/>
<evidence type="ECO:0000256" key="4">
    <source>
        <dbReference type="ARBA" id="ARBA00022714"/>
    </source>
</evidence>
<dbReference type="SUPFAM" id="SSF54292">
    <property type="entry name" value="2Fe-2S ferredoxin-like"/>
    <property type="match status" value="1"/>
</dbReference>
<dbReference type="InterPro" id="IPR010228">
    <property type="entry name" value="NADH_UbQ_OxRdtase_Gsu"/>
</dbReference>
<dbReference type="GO" id="GO:0008137">
    <property type="term" value="F:NADH dehydrogenase (ubiquinone) activity"/>
    <property type="evidence" value="ECO:0007669"/>
    <property type="project" value="UniProtKB-UniRule"/>
</dbReference>
<evidence type="ECO:0000313" key="17">
    <source>
        <dbReference type="EMBL" id="HFC91615.1"/>
    </source>
</evidence>
<keyword evidence="10 13" id="KW-0520">NAD</keyword>
<dbReference type="InterPro" id="IPR019574">
    <property type="entry name" value="NADH_UbQ_OxRdtase_Gsu_4Fe4S-bd"/>
</dbReference>
<evidence type="ECO:0000256" key="3">
    <source>
        <dbReference type="ARBA" id="ARBA00022485"/>
    </source>
</evidence>
<dbReference type="FunFam" id="3.10.20.740:FF:000001">
    <property type="entry name" value="NADH-quinone oxidoreductase subunit G"/>
    <property type="match status" value="1"/>
</dbReference>
<dbReference type="Gene3D" id="3.30.70.20">
    <property type="match status" value="1"/>
</dbReference>
<dbReference type="SUPFAM" id="SSF54862">
    <property type="entry name" value="4Fe-4S ferredoxins"/>
    <property type="match status" value="1"/>
</dbReference>
<dbReference type="PROSITE" id="PS51839">
    <property type="entry name" value="4FE4S_HC3"/>
    <property type="match status" value="1"/>
</dbReference>
<dbReference type="InterPro" id="IPR001041">
    <property type="entry name" value="2Fe-2S_ferredoxin-type"/>
</dbReference>
<dbReference type="SUPFAM" id="SSF53706">
    <property type="entry name" value="Formate dehydrogenase/DMSO reductase, domains 1-3"/>
    <property type="match status" value="1"/>
</dbReference>
<dbReference type="GO" id="GO:0016020">
    <property type="term" value="C:membrane"/>
    <property type="evidence" value="ECO:0007669"/>
    <property type="project" value="InterPro"/>
</dbReference>
<dbReference type="GO" id="GO:1990204">
    <property type="term" value="C:oxidoreductase complex"/>
    <property type="evidence" value="ECO:0007669"/>
    <property type="project" value="UniProtKB-ARBA"/>
</dbReference>
<dbReference type="PROSITE" id="PS00643">
    <property type="entry name" value="COMPLEX1_75K_3"/>
    <property type="match status" value="1"/>
</dbReference>
<reference evidence="17" key="1">
    <citation type="journal article" date="2020" name="mSystems">
        <title>Genome- and Community-Level Interaction Insights into Carbon Utilization and Element Cycling Functions of Hydrothermarchaeota in Hydrothermal Sediment.</title>
        <authorList>
            <person name="Zhou Z."/>
            <person name="Liu Y."/>
            <person name="Xu W."/>
            <person name="Pan J."/>
            <person name="Luo Z.H."/>
            <person name="Li M."/>
        </authorList>
    </citation>
    <scope>NUCLEOTIDE SEQUENCE [LARGE SCALE GENOMIC DNA]</scope>
    <source>
        <strain evidence="17">HyVt-493</strain>
    </source>
</reference>
<dbReference type="PROSITE" id="PS51669">
    <property type="entry name" value="4FE4S_MOW_BIS_MGD"/>
    <property type="match status" value="1"/>
</dbReference>
<dbReference type="Gene3D" id="3.10.20.740">
    <property type="match status" value="1"/>
</dbReference>
<dbReference type="InterPro" id="IPR054351">
    <property type="entry name" value="NADH_UbQ_OxRdtase_ferredoxin"/>
</dbReference>
<dbReference type="Gene3D" id="2.40.40.20">
    <property type="match status" value="1"/>
</dbReference>
<dbReference type="PROSITE" id="PS00642">
    <property type="entry name" value="COMPLEX1_75K_2"/>
    <property type="match status" value="1"/>
</dbReference>
<dbReference type="Pfam" id="PF01568">
    <property type="entry name" value="Molydop_binding"/>
    <property type="match status" value="1"/>
</dbReference>
<comment type="caution">
    <text evidence="17">The sequence shown here is derived from an EMBL/GenBank/DDBJ whole genome shotgun (WGS) entry which is preliminary data.</text>
</comment>
<keyword evidence="6 13" id="KW-0479">Metal-binding</keyword>
<evidence type="ECO:0000256" key="9">
    <source>
        <dbReference type="ARBA" id="ARBA00023014"/>
    </source>
</evidence>
<sequence>MSEKLITIEINAKKLEVKPDAMLIEAADDAGIHIPRFCYHKKLSIAANCRMCLVEVENAPKPMPACATPVNDGMKAWTRSKDALAAQKDNMEFLLINHPLDCPICDQGGECELQDLAVSTGGSSSSFQEMKRVVVDKDIGSLIATEMTRCIQCTRCIRFGEEIAGMREMGATGRGDRMEVGTFVEKSLTSELSGNIIDICPVGALTDKPSRYTARPWDVVQTASIASHDSVGSSINLHTYKNKLIRVVAGENDAINECWISDRDRFSYQGVYAEDRLQTPMIKKEGVWKKIDWAGALDSVAELINAIDNDQIGALVSPRATIEEQYLLQKLLRGVGVNNIDHRLRQSDFYDQELAPLAPTLGVSIADLEQQNAVLLVGSNIRKEQPLLNHRLRKATLKGAQIMTVNPREYEFNYDTAFQLTGNATRMLERLAGIALASGDIPVALNDLVEGIEPSDAEKQIADNLKQAENALVVTGNLAVSHPQYSVLRALSLTIAENTGAKCGSLVESANSAGAWLAGAIPHRQAAGEKIDKAGKSVGEMLSVALKMVILLDVEPEFDCEDPQQAISAMNKAECVVAITPYASESLKSYADILLPSASFAETSGSFVNAEGSWQSFTGAVPPLGDARPAWKVLRVLGNVLEVDGFDYVSSQQVRDELQQAINAVGDGDKAGTELMQLYQRQKVGNGLQRISEVALYCTDSLVRRASALHNSDNDEATVRLHLNDAERLGLQTGADISIQQDNATASAKVIVDSMVPEGCVLIPEGTELSAGLGASYGSIKVSVV</sequence>
<dbReference type="EC" id="7.1.1.-" evidence="13"/>
<dbReference type="InterPro" id="IPR036010">
    <property type="entry name" value="2Fe-2S_ferredoxin-like_sf"/>
</dbReference>
<dbReference type="Proteomes" id="UP000885750">
    <property type="component" value="Unassembled WGS sequence"/>
</dbReference>
<feature type="domain" description="2Fe-2S ferredoxin-type" evidence="14">
    <location>
        <begin position="4"/>
        <end position="82"/>
    </location>
</feature>
<dbReference type="InterPro" id="IPR050123">
    <property type="entry name" value="Prok_molybdopt-oxidoreductase"/>
</dbReference>
<evidence type="ECO:0000256" key="6">
    <source>
        <dbReference type="ARBA" id="ARBA00022723"/>
    </source>
</evidence>
<gene>
    <name evidence="17" type="ORF">ENJ51_02245</name>
</gene>
<evidence type="ECO:0000256" key="12">
    <source>
        <dbReference type="ARBA" id="ARBA00047712"/>
    </source>
</evidence>
<keyword evidence="5 13" id="KW-0874">Quinone</keyword>
<dbReference type="Gene3D" id="3.40.228.10">
    <property type="entry name" value="Dimethylsulfoxide Reductase, domain 2"/>
    <property type="match status" value="1"/>
</dbReference>
<organism evidence="17">
    <name type="scientific">Leucothrix mucor</name>
    <dbReference type="NCBI Taxonomy" id="45248"/>
    <lineage>
        <taxon>Bacteria</taxon>
        <taxon>Pseudomonadati</taxon>
        <taxon>Pseudomonadota</taxon>
        <taxon>Gammaproteobacteria</taxon>
        <taxon>Thiotrichales</taxon>
        <taxon>Thiotrichaceae</taxon>
        <taxon>Leucothrix</taxon>
    </lineage>
</organism>
<keyword evidence="8 13" id="KW-0408">Iron</keyword>
<dbReference type="Pfam" id="PF22151">
    <property type="entry name" value="Fer4_NDSU1"/>
    <property type="match status" value="1"/>
</dbReference>
<dbReference type="CDD" id="cd00207">
    <property type="entry name" value="fer2"/>
    <property type="match status" value="1"/>
</dbReference>
<evidence type="ECO:0000256" key="11">
    <source>
        <dbReference type="ARBA" id="ARBA00026021"/>
    </source>
</evidence>
<dbReference type="NCBIfam" id="TIGR01973">
    <property type="entry name" value="NuoG"/>
    <property type="match status" value="1"/>
</dbReference>
<keyword evidence="7 13" id="KW-1278">Translocase</keyword>
<comment type="catalytic activity">
    <reaction evidence="12 13">
        <text>a quinone + NADH + 5 H(+)(in) = a quinol + NAD(+) + 4 H(+)(out)</text>
        <dbReference type="Rhea" id="RHEA:57888"/>
        <dbReference type="ChEBI" id="CHEBI:15378"/>
        <dbReference type="ChEBI" id="CHEBI:24646"/>
        <dbReference type="ChEBI" id="CHEBI:57540"/>
        <dbReference type="ChEBI" id="CHEBI:57945"/>
        <dbReference type="ChEBI" id="CHEBI:132124"/>
    </reaction>
</comment>
<dbReference type="PROSITE" id="PS51085">
    <property type="entry name" value="2FE2S_FER_2"/>
    <property type="match status" value="1"/>
</dbReference>
<evidence type="ECO:0000256" key="7">
    <source>
        <dbReference type="ARBA" id="ARBA00022967"/>
    </source>
</evidence>
<dbReference type="Gene3D" id="3.40.50.740">
    <property type="match status" value="1"/>
</dbReference>
<name>A0A7V2SYS7_LEUMU</name>
<feature type="domain" description="4Fe-4S His(Cys)3-ligated-type" evidence="16">
    <location>
        <begin position="82"/>
        <end position="121"/>
    </location>
</feature>
<dbReference type="GO" id="GO:0042773">
    <property type="term" value="P:ATP synthesis coupled electron transport"/>
    <property type="evidence" value="ECO:0007669"/>
    <property type="project" value="InterPro"/>
</dbReference>
<dbReference type="SMART" id="SM00929">
    <property type="entry name" value="NADH-G_4Fe-4S_3"/>
    <property type="match status" value="1"/>
</dbReference>
<dbReference type="PANTHER" id="PTHR43105:SF13">
    <property type="entry name" value="NADH-UBIQUINONE OXIDOREDUCTASE 75 KDA SUBUNIT, MITOCHONDRIAL"/>
    <property type="match status" value="1"/>
</dbReference>
<dbReference type="AlphaFoldDB" id="A0A7V2SYS7"/>
<keyword evidence="4 13" id="KW-0001">2Fe-2S</keyword>
<dbReference type="PROSITE" id="PS00641">
    <property type="entry name" value="COMPLEX1_75K_1"/>
    <property type="match status" value="1"/>
</dbReference>
<dbReference type="GO" id="GO:0043546">
    <property type="term" value="F:molybdopterin cofactor binding"/>
    <property type="evidence" value="ECO:0007669"/>
    <property type="project" value="InterPro"/>
</dbReference>
<dbReference type="CDD" id="cd02772">
    <property type="entry name" value="MopB_NDH-1_NuoG2"/>
    <property type="match status" value="1"/>
</dbReference>
<comment type="cofactor">
    <cofactor evidence="13">
        <name>[2Fe-2S] cluster</name>
        <dbReference type="ChEBI" id="CHEBI:190135"/>
    </cofactor>
    <text evidence="13">Binds 1 [2Fe-2S] cluster per subunit.</text>
</comment>
<evidence type="ECO:0000259" key="15">
    <source>
        <dbReference type="PROSITE" id="PS51669"/>
    </source>
</evidence>
<accession>A0A7V2SYS7</accession>
<evidence type="ECO:0000259" key="14">
    <source>
        <dbReference type="PROSITE" id="PS51085"/>
    </source>
</evidence>
<evidence type="ECO:0000256" key="10">
    <source>
        <dbReference type="ARBA" id="ARBA00023027"/>
    </source>
</evidence>
<dbReference type="InterPro" id="IPR000283">
    <property type="entry name" value="NADH_UbQ_OxRdtase_75kDa_su_CS"/>
</dbReference>
<evidence type="ECO:0000256" key="8">
    <source>
        <dbReference type="ARBA" id="ARBA00023004"/>
    </source>
</evidence>
<dbReference type="PANTHER" id="PTHR43105">
    <property type="entry name" value="RESPIRATORY NITRATE REDUCTASE"/>
    <property type="match status" value="1"/>
</dbReference>
<evidence type="ECO:0000256" key="5">
    <source>
        <dbReference type="ARBA" id="ARBA00022719"/>
    </source>
</evidence>
<evidence type="ECO:0000256" key="1">
    <source>
        <dbReference type="ARBA" id="ARBA00001966"/>
    </source>
</evidence>
<comment type="cofactor">
    <cofactor evidence="1 13">
        <name>[4Fe-4S] cluster</name>
        <dbReference type="ChEBI" id="CHEBI:49883"/>
    </cofactor>
</comment>
<dbReference type="Pfam" id="PF10588">
    <property type="entry name" value="NADH-G_4Fe-4S_3"/>
    <property type="match status" value="1"/>
</dbReference>
<evidence type="ECO:0000256" key="13">
    <source>
        <dbReference type="RuleBase" id="RU003525"/>
    </source>
</evidence>
<dbReference type="Pfam" id="PF22117">
    <property type="entry name" value="Fer4_Nqo3"/>
    <property type="match status" value="1"/>
</dbReference>
<dbReference type="Gene3D" id="3.30.200.210">
    <property type="match status" value="1"/>
</dbReference>
<dbReference type="FunFam" id="3.30.70.20:FF:000002">
    <property type="entry name" value="NADH-ubiquinone oxidoreductase 75 kDa subunit"/>
    <property type="match status" value="1"/>
</dbReference>
<keyword evidence="9 13" id="KW-0411">Iron-sulfur</keyword>
<keyword evidence="3 13" id="KW-0004">4Fe-4S</keyword>
<dbReference type="Pfam" id="PF00384">
    <property type="entry name" value="Molybdopterin"/>
    <property type="match status" value="1"/>
</dbReference>
<dbReference type="InterPro" id="IPR006963">
    <property type="entry name" value="Mopterin_OxRdtase_4Fe-4S_dom"/>
</dbReference>
<dbReference type="InterPro" id="IPR009010">
    <property type="entry name" value="Asp_de-COase-like_dom_sf"/>
</dbReference>
<dbReference type="SUPFAM" id="SSF50692">
    <property type="entry name" value="ADC-like"/>
    <property type="match status" value="1"/>
</dbReference>
<dbReference type="GO" id="GO:0051539">
    <property type="term" value="F:4 iron, 4 sulfur cluster binding"/>
    <property type="evidence" value="ECO:0007669"/>
    <property type="project" value="UniProtKB-KW"/>
</dbReference>
<comment type="subunit">
    <text evidence="11">Composed of 13 different subunits. Subunits NuoCD, E, F, and G constitute the peripheral sector of the complex.</text>
</comment>
<feature type="domain" description="4Fe-4S Mo/W bis-MGD-type" evidence="15">
    <location>
        <begin position="219"/>
        <end position="275"/>
    </location>
</feature>
<dbReference type="Pfam" id="PF13510">
    <property type="entry name" value="Fer2_4"/>
    <property type="match status" value="1"/>
</dbReference>
<comment type="similarity">
    <text evidence="2 13">Belongs to the complex I 75 kDa subunit family.</text>
</comment>
<comment type="function">
    <text evidence="13">NDH-1 shuttles electrons from NADH, via FMN and iron-sulfur (Fe-S) centers, to quinones in the respiratory chain. Couples the redox reaction to proton translocation (for every two electrons transferred, four hydrogen ions are translocated across the cytoplasmic membrane), and thus conserves the redox energy in a proton gradient.</text>
</comment>
<dbReference type="EMBL" id="DRMS01000090">
    <property type="protein sequence ID" value="HFC91615.1"/>
    <property type="molecule type" value="Genomic_DNA"/>
</dbReference>
<dbReference type="InterPro" id="IPR006657">
    <property type="entry name" value="MoPterin_dinucl-bd_dom"/>
</dbReference>